<keyword evidence="3" id="KW-0964">Secreted</keyword>
<feature type="signal peptide" evidence="7">
    <location>
        <begin position="1"/>
        <end position="36"/>
    </location>
</feature>
<evidence type="ECO:0000259" key="8">
    <source>
        <dbReference type="Pfam" id="PF03777"/>
    </source>
</evidence>
<evidence type="ECO:0000256" key="7">
    <source>
        <dbReference type="SAM" id="SignalP"/>
    </source>
</evidence>
<organism evidence="9 10">
    <name type="scientific">Streptomyces swartbergensis</name>
    <dbReference type="NCBI Taxonomy" id="487165"/>
    <lineage>
        <taxon>Bacteria</taxon>
        <taxon>Bacillati</taxon>
        <taxon>Actinomycetota</taxon>
        <taxon>Actinomycetes</taxon>
        <taxon>Kitasatosporales</taxon>
        <taxon>Streptomycetaceae</taxon>
        <taxon>Streptomyces</taxon>
    </lineage>
</organism>
<evidence type="ECO:0000256" key="2">
    <source>
        <dbReference type="ARBA" id="ARBA00022512"/>
    </source>
</evidence>
<feature type="domain" description="Chaplin" evidence="8">
    <location>
        <begin position="53"/>
        <end position="88"/>
    </location>
</feature>
<evidence type="ECO:0000256" key="6">
    <source>
        <dbReference type="ARBA" id="ARBA00023087"/>
    </source>
</evidence>
<feature type="chain" id="PRO_5038420543" description="Chaplin domain-containing protein" evidence="7">
    <location>
        <begin position="37"/>
        <end position="110"/>
    </location>
</feature>
<dbReference type="Proteomes" id="UP000195105">
    <property type="component" value="Unassembled WGS sequence"/>
</dbReference>
<name>A0A243S6C8_9ACTN</name>
<evidence type="ECO:0000256" key="5">
    <source>
        <dbReference type="ARBA" id="ARBA00022889"/>
    </source>
</evidence>
<dbReference type="InterPro" id="IPR005528">
    <property type="entry name" value="ChpA-H"/>
</dbReference>
<dbReference type="EMBL" id="NGFN01000050">
    <property type="protein sequence ID" value="OUD03130.1"/>
    <property type="molecule type" value="Genomic_DNA"/>
</dbReference>
<keyword evidence="6" id="KW-0034">Amyloid</keyword>
<evidence type="ECO:0000256" key="4">
    <source>
        <dbReference type="ARBA" id="ARBA00022729"/>
    </source>
</evidence>
<keyword evidence="10" id="KW-1185">Reference proteome</keyword>
<comment type="subcellular location">
    <subcellularLocation>
        <location evidence="1">Secreted</location>
        <location evidence="1">Cell wall</location>
    </subcellularLocation>
</comment>
<comment type="caution">
    <text evidence="9">The sequence shown here is derived from an EMBL/GenBank/DDBJ whole genome shotgun (WGS) entry which is preliminary data.</text>
</comment>
<proteinExistence type="predicted"/>
<gene>
    <name evidence="9" type="ORF">CA983_11210</name>
</gene>
<sequence>MLFVAAVTLAPSWRKGVVLAGAALGAVAAGAAPANAVVGVGNAAFGNTCANVGGAQASGGTVSGSGALAGNLGQLPLDLPRNECGNSGLTCTLSTISVFDPTDISIDAVH</sequence>
<evidence type="ECO:0000313" key="9">
    <source>
        <dbReference type="EMBL" id="OUD03130.1"/>
    </source>
</evidence>
<dbReference type="Pfam" id="PF03777">
    <property type="entry name" value="ChpA-C"/>
    <property type="match status" value="1"/>
</dbReference>
<evidence type="ECO:0000256" key="3">
    <source>
        <dbReference type="ARBA" id="ARBA00022525"/>
    </source>
</evidence>
<accession>A0A243S6C8</accession>
<dbReference type="GO" id="GO:0007155">
    <property type="term" value="P:cell adhesion"/>
    <property type="evidence" value="ECO:0007669"/>
    <property type="project" value="UniProtKB-KW"/>
</dbReference>
<keyword evidence="4 7" id="KW-0732">Signal</keyword>
<reference evidence="9 10" key="1">
    <citation type="submission" date="2017-05" db="EMBL/GenBank/DDBJ databases">
        <title>Biotechnological potential of actinobacteria isolated from South African environments.</title>
        <authorList>
            <person name="Le Roes-Hill M."/>
            <person name="Prins A."/>
            <person name="Durrell K.A."/>
        </authorList>
    </citation>
    <scope>NUCLEOTIDE SEQUENCE [LARGE SCALE GENOMIC DNA]</scope>
    <source>
        <strain evidence="9 10">HMC13</strain>
    </source>
</reference>
<feature type="unsure residue" description="D or N" evidence="9">
    <location>
        <position position="103"/>
    </location>
</feature>
<keyword evidence="2" id="KW-0134">Cell wall</keyword>
<evidence type="ECO:0000313" key="10">
    <source>
        <dbReference type="Proteomes" id="UP000195105"/>
    </source>
</evidence>
<dbReference type="AlphaFoldDB" id="A0A243S6C8"/>
<evidence type="ECO:0000256" key="1">
    <source>
        <dbReference type="ARBA" id="ARBA00004191"/>
    </source>
</evidence>
<keyword evidence="5" id="KW-0130">Cell adhesion</keyword>
<protein>
    <recommendedName>
        <fullName evidence="8">Chaplin domain-containing protein</fullName>
    </recommendedName>
</protein>